<dbReference type="Pfam" id="PF01694">
    <property type="entry name" value="Rhomboid"/>
    <property type="match status" value="1"/>
</dbReference>
<keyword evidence="9" id="KW-1185">Reference proteome</keyword>
<evidence type="ECO:0000313" key="8">
    <source>
        <dbReference type="EMBL" id="CCG54044.1"/>
    </source>
</evidence>
<feature type="domain" description="DUF6576" evidence="7">
    <location>
        <begin position="233"/>
        <end position="274"/>
    </location>
</feature>
<keyword evidence="4 5" id="KW-0472">Membrane</keyword>
<keyword evidence="2 5" id="KW-0812">Transmembrane</keyword>
<dbReference type="KEGG" id="fin:KQS_10590"/>
<sequence>MNEIFKDIKTQYRYNDMSQKIIFWNIGLFVLSLPLFYQFKLGYFDFPHFIALNSATHSFLFFPWTFITYAFFHSGLLHLLSNMLFLFFAGRLFFTFFSTKQFLATYFFSALFAGFVYVVYQNIFGIDNSIVGASAAILGIFFTVVFYSPLMVVRIPLIGYIKLWYIGALILLLNIVYFAIENTGGHVAHLAGVFFAYFNVQGLKRGIDLSKWFDFSNKKKKSTFKKIYKNETVNRKVNKSEFTKDMTQKQIDDILDKISKSGYDSLTKEEKEFLFKINK</sequence>
<evidence type="ECO:0000313" key="9">
    <source>
        <dbReference type="Proteomes" id="UP000007599"/>
    </source>
</evidence>
<feature type="transmembrane region" description="Helical" evidence="5">
    <location>
        <begin position="186"/>
        <end position="203"/>
    </location>
</feature>
<dbReference type="AlphaFoldDB" id="H8XVT0"/>
<feature type="transmembrane region" description="Helical" evidence="5">
    <location>
        <begin position="102"/>
        <end position="124"/>
    </location>
</feature>
<reference evidence="9" key="2">
    <citation type="submission" date="2012-03" db="EMBL/GenBank/DDBJ databases">
        <title>Complete genome sequence of Flavobacterium indicum GPTSA100-9T, isolated from warm spring water.</title>
        <authorList>
            <person name="Barbier P."/>
            <person name="Houel A."/>
            <person name="Loux V."/>
            <person name="Poulain J."/>
            <person name="Bernardet J.-F."/>
            <person name="Touchon M."/>
            <person name="Duchaud E."/>
        </authorList>
    </citation>
    <scope>NUCLEOTIDE SEQUENCE [LARGE SCALE GENOMIC DNA]</scope>
    <source>
        <strain evidence="9">DSM 17447 / CIP 109464 / GPTSA100-9</strain>
    </source>
</reference>
<dbReference type="EMBL" id="HE774682">
    <property type="protein sequence ID" value="CCG54044.1"/>
    <property type="molecule type" value="Genomic_DNA"/>
</dbReference>
<evidence type="ECO:0000256" key="4">
    <source>
        <dbReference type="ARBA" id="ARBA00023136"/>
    </source>
</evidence>
<dbReference type="InterPro" id="IPR046483">
    <property type="entry name" value="DUF6576"/>
</dbReference>
<proteinExistence type="predicted"/>
<evidence type="ECO:0000259" key="7">
    <source>
        <dbReference type="Pfam" id="PF20216"/>
    </source>
</evidence>
<dbReference type="PATRIC" id="fig|1094466.5.peg.2079"/>
<accession>H8XVT0</accession>
<dbReference type="GO" id="GO:0004252">
    <property type="term" value="F:serine-type endopeptidase activity"/>
    <property type="evidence" value="ECO:0007669"/>
    <property type="project" value="InterPro"/>
</dbReference>
<name>H8XVT0_FLAIG</name>
<dbReference type="Proteomes" id="UP000007599">
    <property type="component" value="Chromosome I"/>
</dbReference>
<evidence type="ECO:0000256" key="3">
    <source>
        <dbReference type="ARBA" id="ARBA00022989"/>
    </source>
</evidence>
<dbReference type="Pfam" id="PF20216">
    <property type="entry name" value="DUF6576"/>
    <property type="match status" value="1"/>
</dbReference>
<dbReference type="eggNOG" id="COG0705">
    <property type="taxonomic scope" value="Bacteria"/>
</dbReference>
<gene>
    <name evidence="8" type="ordered locus">KQS_10590</name>
</gene>
<dbReference type="Gene3D" id="1.20.1540.10">
    <property type="entry name" value="Rhomboid-like"/>
    <property type="match status" value="1"/>
</dbReference>
<dbReference type="GO" id="GO:0016020">
    <property type="term" value="C:membrane"/>
    <property type="evidence" value="ECO:0007669"/>
    <property type="project" value="UniProtKB-SubCell"/>
</dbReference>
<dbReference type="PANTHER" id="PTHR43066:SF11">
    <property type="entry name" value="PEPTIDASE S54 RHOMBOID DOMAIN-CONTAINING PROTEIN"/>
    <property type="match status" value="1"/>
</dbReference>
<feature type="transmembrane region" description="Helical" evidence="5">
    <location>
        <begin position="163"/>
        <end position="180"/>
    </location>
</feature>
<reference evidence="8 9" key="1">
    <citation type="journal article" date="2012" name="J. Bacteriol.">
        <title>Complete Genome Sequence of Flavobacterium indicum GPSTA100-9T, Isolated from Warm Spring Water.</title>
        <authorList>
            <person name="Barbier P."/>
            <person name="Houel A."/>
            <person name="Loux V."/>
            <person name="Poulain J."/>
            <person name="Bernardet J.F."/>
            <person name="Touchon M."/>
            <person name="Duchaud E."/>
        </authorList>
    </citation>
    <scope>NUCLEOTIDE SEQUENCE [LARGE SCALE GENOMIC DNA]</scope>
    <source>
        <strain evidence="9">DSM 17447 / CIP 109464 / GPTSA100-9</strain>
    </source>
</reference>
<feature type="transmembrane region" description="Helical" evidence="5">
    <location>
        <begin position="21"/>
        <end position="39"/>
    </location>
</feature>
<dbReference type="OrthoDB" id="680602at2"/>
<evidence type="ECO:0000256" key="2">
    <source>
        <dbReference type="ARBA" id="ARBA00022692"/>
    </source>
</evidence>
<dbReference type="SUPFAM" id="SSF144091">
    <property type="entry name" value="Rhomboid-like"/>
    <property type="match status" value="1"/>
</dbReference>
<dbReference type="InterPro" id="IPR035952">
    <property type="entry name" value="Rhomboid-like_sf"/>
</dbReference>
<evidence type="ECO:0000256" key="5">
    <source>
        <dbReference type="SAM" id="Phobius"/>
    </source>
</evidence>
<keyword evidence="3 5" id="KW-1133">Transmembrane helix</keyword>
<dbReference type="HOGENOM" id="CLU_055068_4_0_10"/>
<comment type="subcellular location">
    <subcellularLocation>
        <location evidence="1">Membrane</location>
        <topology evidence="1">Multi-pass membrane protein</topology>
    </subcellularLocation>
</comment>
<protein>
    <submittedName>
        <fullName evidence="8">Rhomboid family protein</fullName>
    </submittedName>
</protein>
<organism evidence="8 9">
    <name type="scientific">Flavobacterium indicum (strain DSM 17447 / CIP 109464 / GPTSA100-9)</name>
    <dbReference type="NCBI Taxonomy" id="1094466"/>
    <lineage>
        <taxon>Bacteria</taxon>
        <taxon>Pseudomonadati</taxon>
        <taxon>Bacteroidota</taxon>
        <taxon>Flavobacteriia</taxon>
        <taxon>Flavobacteriales</taxon>
        <taxon>Flavobacteriaceae</taxon>
        <taxon>Flavobacterium</taxon>
    </lineage>
</organism>
<feature type="transmembrane region" description="Helical" evidence="5">
    <location>
        <begin position="59"/>
        <end position="90"/>
    </location>
</feature>
<dbReference type="PANTHER" id="PTHR43066">
    <property type="entry name" value="RHOMBOID-RELATED PROTEIN"/>
    <property type="match status" value="1"/>
</dbReference>
<dbReference type="RefSeq" id="WP_014389162.1">
    <property type="nucleotide sequence ID" value="NC_017025.1"/>
</dbReference>
<feature type="transmembrane region" description="Helical" evidence="5">
    <location>
        <begin position="130"/>
        <end position="151"/>
    </location>
</feature>
<evidence type="ECO:0000256" key="1">
    <source>
        <dbReference type="ARBA" id="ARBA00004141"/>
    </source>
</evidence>
<evidence type="ECO:0000259" key="6">
    <source>
        <dbReference type="Pfam" id="PF01694"/>
    </source>
</evidence>
<dbReference type="InterPro" id="IPR022764">
    <property type="entry name" value="Peptidase_S54_rhomboid_dom"/>
</dbReference>
<feature type="domain" description="Peptidase S54 rhomboid" evidence="6">
    <location>
        <begin position="64"/>
        <end position="197"/>
    </location>
</feature>
<dbReference type="STRING" id="1094466.KQS_10590"/>